<keyword evidence="3" id="KW-1185">Reference proteome</keyword>
<feature type="region of interest" description="Disordered" evidence="1">
    <location>
        <begin position="223"/>
        <end position="248"/>
    </location>
</feature>
<dbReference type="Proteomes" id="UP000283509">
    <property type="component" value="Unassembled WGS sequence"/>
</dbReference>
<comment type="caution">
    <text evidence="2">The sequence shown here is derived from an EMBL/GenBank/DDBJ whole genome shotgun (WGS) entry which is preliminary data.</text>
</comment>
<dbReference type="AlphaFoldDB" id="A0A3R7QST5"/>
<feature type="compositionally biased region" description="Low complexity" evidence="1">
    <location>
        <begin position="113"/>
        <end position="136"/>
    </location>
</feature>
<evidence type="ECO:0000256" key="1">
    <source>
        <dbReference type="SAM" id="MobiDB-lite"/>
    </source>
</evidence>
<sequence length="446" mass="48894">MRLRLGSDRPRSLIARAQDRRPPRQGNPEESLRRGGYSGMEITRRIHEEEGFFFNPSSSPSLILAIPHPRHPSSSPSLILALPHPRHPSSSPSLILANPSSLALPHPRPPSSSPSLPLAIPHPRHPSSSPSSSSPSLILRHHLAIPHPRILTLILAILAIPPHPLPHLASLILRPFRSSKKPYRSGAGSPSPGIRKPEGILTTRRIFRDGNYSEDSIRKKVFWDNPSSSPSLNPRLPHPRPPSTSPSLILALPHPRIILAPPSSSGRKWLSITGSDRPRSLIARGAGSPSPETREPRGNPRRGGYSGMEILGGFNEEEGPQGRRPQTRKPRGNPYDEGGYSGDGKYFRRIQLEKSFIWDKSTNRFAQCTHPCHPLDPSPSLFLAILHPRPSLIPPSSSRRSSSSAIPHPRHSLILAIPLLAPSPHSSHPSLILAIPLILALPHLRP</sequence>
<organism evidence="2 3">
    <name type="scientific">Penaeus vannamei</name>
    <name type="common">Whiteleg shrimp</name>
    <name type="synonym">Litopenaeus vannamei</name>
    <dbReference type="NCBI Taxonomy" id="6689"/>
    <lineage>
        <taxon>Eukaryota</taxon>
        <taxon>Metazoa</taxon>
        <taxon>Ecdysozoa</taxon>
        <taxon>Arthropoda</taxon>
        <taxon>Crustacea</taxon>
        <taxon>Multicrustacea</taxon>
        <taxon>Malacostraca</taxon>
        <taxon>Eumalacostraca</taxon>
        <taxon>Eucarida</taxon>
        <taxon>Decapoda</taxon>
        <taxon>Dendrobranchiata</taxon>
        <taxon>Penaeoidea</taxon>
        <taxon>Penaeidae</taxon>
        <taxon>Penaeus</taxon>
    </lineage>
</organism>
<reference evidence="2 3" key="1">
    <citation type="submission" date="2018-04" db="EMBL/GenBank/DDBJ databases">
        <authorList>
            <person name="Zhang X."/>
            <person name="Yuan J."/>
            <person name="Li F."/>
            <person name="Xiang J."/>
        </authorList>
    </citation>
    <scope>NUCLEOTIDE SEQUENCE [LARGE SCALE GENOMIC DNA]</scope>
    <source>
        <tissue evidence="2">Muscle</tissue>
    </source>
</reference>
<accession>A0A3R7QST5</accession>
<gene>
    <name evidence="2" type="ORF">C7M84_004530</name>
</gene>
<feature type="region of interest" description="Disordered" evidence="1">
    <location>
        <begin position="74"/>
        <end position="136"/>
    </location>
</feature>
<reference evidence="2 3" key="2">
    <citation type="submission" date="2019-01" db="EMBL/GenBank/DDBJ databases">
        <title>The decoding of complex shrimp genome reveals the adaptation for benthos swimmer, frequently molting mechanism and breeding impact on genome.</title>
        <authorList>
            <person name="Sun Y."/>
            <person name="Gao Y."/>
            <person name="Yu Y."/>
        </authorList>
    </citation>
    <scope>NUCLEOTIDE SEQUENCE [LARGE SCALE GENOMIC DNA]</scope>
    <source>
        <tissue evidence="2">Muscle</tissue>
    </source>
</reference>
<evidence type="ECO:0000313" key="3">
    <source>
        <dbReference type="Proteomes" id="UP000283509"/>
    </source>
</evidence>
<protein>
    <submittedName>
        <fullName evidence="2">Uncharacterized protein</fullName>
    </submittedName>
</protein>
<feature type="compositionally biased region" description="Basic and acidic residues" evidence="1">
    <location>
        <begin position="1"/>
        <end position="22"/>
    </location>
</feature>
<feature type="region of interest" description="Disordered" evidence="1">
    <location>
        <begin position="263"/>
        <end position="342"/>
    </location>
</feature>
<feature type="compositionally biased region" description="Low complexity" evidence="1">
    <location>
        <begin position="74"/>
        <end position="105"/>
    </location>
</feature>
<feature type="compositionally biased region" description="Low complexity" evidence="1">
    <location>
        <begin position="225"/>
        <end position="235"/>
    </location>
</feature>
<evidence type="ECO:0000313" key="2">
    <source>
        <dbReference type="EMBL" id="ROT76867.1"/>
    </source>
</evidence>
<proteinExistence type="predicted"/>
<name>A0A3R7QST5_PENVA</name>
<dbReference type="EMBL" id="QCYY01001599">
    <property type="protein sequence ID" value="ROT76867.1"/>
    <property type="molecule type" value="Genomic_DNA"/>
</dbReference>
<feature type="region of interest" description="Disordered" evidence="1">
    <location>
        <begin position="180"/>
        <end position="199"/>
    </location>
</feature>
<feature type="region of interest" description="Disordered" evidence="1">
    <location>
        <begin position="1"/>
        <end position="41"/>
    </location>
</feature>